<keyword evidence="5" id="KW-1185">Reference proteome</keyword>
<dbReference type="SUPFAM" id="SSF51735">
    <property type="entry name" value="NAD(P)-binding Rossmann-fold domains"/>
    <property type="match status" value="1"/>
</dbReference>
<evidence type="ECO:0000313" key="5">
    <source>
        <dbReference type="Proteomes" id="UP001392437"/>
    </source>
</evidence>
<evidence type="ECO:0000259" key="3">
    <source>
        <dbReference type="Pfam" id="PF01073"/>
    </source>
</evidence>
<dbReference type="PANTHER" id="PTHR10366:SF562">
    <property type="entry name" value="ALDEHYDE REDUCTASE II (AFU_ORTHOLOGUE AFUA_1G11360)"/>
    <property type="match status" value="1"/>
</dbReference>
<proteinExistence type="inferred from homology"/>
<sequence>MSTPEVSIPKGSVVLVTGATGHIAAHTIKQFLERGYRVRGTVRDLKSAAWLTEDVFQAFAESGFLELVHVPDLGAKHAFDQAVKGTSAIVHLASILSFASDPGQVIPPVVEGVTSILEAALAEPSVKSFVYTSSIVAATDINPGGVAHVGRDSWNDRAVELAYAPLPDIFDPEDTLFTLDRGHVVYQASKVEAEKAVWAFVEKHKPHFSVNVVSPATVLGEALVKRHLENPYPWVKKLYDGDEKIGALFQAVINIDVKDTALLHVAATLDPECNGARLHAWGGYCNMNDILAILRRLCPERKIRDDFSNQTKLGITTDYDQQLALLKKWGGQEGWTTLEQSVADEMRGVKKWFPVE</sequence>
<dbReference type="Proteomes" id="UP001392437">
    <property type="component" value="Unassembled WGS sequence"/>
</dbReference>
<evidence type="ECO:0000313" key="4">
    <source>
        <dbReference type="EMBL" id="KAK8124097.1"/>
    </source>
</evidence>
<evidence type="ECO:0000256" key="2">
    <source>
        <dbReference type="ARBA" id="ARBA00023445"/>
    </source>
</evidence>
<comment type="caution">
    <text evidence="4">The sequence shown here is derived from an EMBL/GenBank/DDBJ whole genome shotgun (WGS) entry which is preliminary data.</text>
</comment>
<dbReference type="Pfam" id="PF01073">
    <property type="entry name" value="3Beta_HSD"/>
    <property type="match status" value="1"/>
</dbReference>
<dbReference type="InterPro" id="IPR002225">
    <property type="entry name" value="3Beta_OHSteriod_DH/Estase"/>
</dbReference>
<dbReference type="InterPro" id="IPR050425">
    <property type="entry name" value="NAD(P)_dehydrat-like"/>
</dbReference>
<evidence type="ECO:0000256" key="1">
    <source>
        <dbReference type="ARBA" id="ARBA00023002"/>
    </source>
</evidence>
<organism evidence="4 5">
    <name type="scientific">Apiospora kogelbergensis</name>
    <dbReference type="NCBI Taxonomy" id="1337665"/>
    <lineage>
        <taxon>Eukaryota</taxon>
        <taxon>Fungi</taxon>
        <taxon>Dikarya</taxon>
        <taxon>Ascomycota</taxon>
        <taxon>Pezizomycotina</taxon>
        <taxon>Sordariomycetes</taxon>
        <taxon>Xylariomycetidae</taxon>
        <taxon>Amphisphaeriales</taxon>
        <taxon>Apiosporaceae</taxon>
        <taxon>Apiospora</taxon>
    </lineage>
</organism>
<comment type="similarity">
    <text evidence="2">Belongs to the NAD(P)-dependent epimerase/dehydratase family. Dihydroflavonol-4-reductase subfamily.</text>
</comment>
<protein>
    <recommendedName>
        <fullName evidence="3">3-beta hydroxysteroid dehydrogenase/isomerase domain-containing protein</fullName>
    </recommendedName>
</protein>
<dbReference type="AlphaFoldDB" id="A0AAW0R5E5"/>
<keyword evidence="1" id="KW-0560">Oxidoreductase</keyword>
<dbReference type="InterPro" id="IPR036291">
    <property type="entry name" value="NAD(P)-bd_dom_sf"/>
</dbReference>
<accession>A0AAW0R5E5</accession>
<dbReference type="GO" id="GO:0006694">
    <property type="term" value="P:steroid biosynthetic process"/>
    <property type="evidence" value="ECO:0007669"/>
    <property type="project" value="InterPro"/>
</dbReference>
<name>A0AAW0R5E5_9PEZI</name>
<dbReference type="EMBL" id="JAQQWP010000003">
    <property type="protein sequence ID" value="KAK8124097.1"/>
    <property type="molecule type" value="Genomic_DNA"/>
</dbReference>
<dbReference type="GO" id="GO:0016616">
    <property type="term" value="F:oxidoreductase activity, acting on the CH-OH group of donors, NAD or NADP as acceptor"/>
    <property type="evidence" value="ECO:0007669"/>
    <property type="project" value="InterPro"/>
</dbReference>
<dbReference type="PANTHER" id="PTHR10366">
    <property type="entry name" value="NAD DEPENDENT EPIMERASE/DEHYDRATASE"/>
    <property type="match status" value="1"/>
</dbReference>
<feature type="domain" description="3-beta hydroxysteroid dehydrogenase/isomerase" evidence="3">
    <location>
        <begin position="15"/>
        <end position="140"/>
    </location>
</feature>
<reference evidence="4 5" key="1">
    <citation type="submission" date="2023-01" db="EMBL/GenBank/DDBJ databases">
        <title>Analysis of 21 Apiospora genomes using comparative genomics revels a genus with tremendous synthesis potential of carbohydrate active enzymes and secondary metabolites.</title>
        <authorList>
            <person name="Sorensen T."/>
        </authorList>
    </citation>
    <scope>NUCLEOTIDE SEQUENCE [LARGE SCALE GENOMIC DNA]</scope>
    <source>
        <strain evidence="4 5">CBS 117206</strain>
    </source>
</reference>
<dbReference type="Gene3D" id="3.40.50.720">
    <property type="entry name" value="NAD(P)-binding Rossmann-like Domain"/>
    <property type="match status" value="1"/>
</dbReference>
<gene>
    <name evidence="4" type="ORF">PG999_004015</name>
</gene>